<comment type="subcellular location">
    <subcellularLocation>
        <location evidence="1">Secreted</location>
        <location evidence="1">Cell wall</location>
    </subcellularLocation>
</comment>
<evidence type="ECO:0000313" key="7">
    <source>
        <dbReference type="EMBL" id="KIO44320.1"/>
    </source>
</evidence>
<dbReference type="InterPro" id="IPR051648">
    <property type="entry name" value="CWI-Assembly_Regulator"/>
</dbReference>
<keyword evidence="2" id="KW-0134">Cell wall</keyword>
<dbReference type="SUPFAM" id="SSF52058">
    <property type="entry name" value="L domain-like"/>
    <property type="match status" value="3"/>
</dbReference>
<dbReference type="EMBL" id="JPIU01000039">
    <property type="protein sequence ID" value="KIO44320.1"/>
    <property type="molecule type" value="Genomic_DNA"/>
</dbReference>
<evidence type="ECO:0000256" key="6">
    <source>
        <dbReference type="SAM" id="SignalP"/>
    </source>
</evidence>
<dbReference type="PANTHER" id="PTHR31018:SF3">
    <property type="entry name" value="RECEPTOR PROTEIN-TYROSINE KINASE"/>
    <property type="match status" value="1"/>
</dbReference>
<dbReference type="Gene3D" id="3.80.10.10">
    <property type="entry name" value="Ribonuclease Inhibitor"/>
    <property type="match status" value="1"/>
</dbReference>
<dbReference type="InterPro" id="IPR032675">
    <property type="entry name" value="LRR_dom_sf"/>
</dbReference>
<dbReference type="Proteomes" id="UP000031980">
    <property type="component" value="Unassembled WGS sequence"/>
</dbReference>
<evidence type="ECO:0000313" key="8">
    <source>
        <dbReference type="Proteomes" id="UP000031980"/>
    </source>
</evidence>
<sequence length="641" mass="70158">MKKNMQLLSIKRVFFFLFIPLLVTSCSDDESDFTGGDNYITSFRLKQGEALLHTTIHGDSIKLVVPENFTFDGISAAITTSENATLSPSLSEVQAWNIKQTFTVTSYNGSKRTYTYVVEKRSVAHEGNVVLATQADLEAFAAQDINEVNGSLTIGEAEGEATVTSLAPLAKLRKVKYDLIINSTYGGTNLEGLENLESVGAIRINKGTGLEEVNLPQLKDIAQTLYVESSQSKIATINFPKLTNIGGSVTLGSLSTLETLSAPKVEKIWGALNLSSDRSLVELDLSSLKRVDGELNLSDISKITNVDGLKALEFIGGKFTLDNLSAVENLDGLKALSYVGGDFWMYRLPLITRLNGFSSLKEVRGTLTIYSVPFESFSDFSSLKRVPRLAIKNNDALKDVNISNLENLTSMEFEGIKNEATLTGKEIFPGYINVTTSNILIKGIKEVDRLRYYINIPDQDRTLDIEKVNGDFTLLVYGLTGSFNLPRLTEIGGKLDIQIQNKITLDLSALKKLGSLKAEGVNVDILALPVLETVKGDFNITTANYQSNMSDVQAPKLQSVGGMFALCGFSSYYSNKYITDLNGFSSLKSVGSIKIQHNMMLTSFKGIEGVISSLEAAQWKVSGNGYDPTYQDMENGLWDKP</sequence>
<accession>A0A0C3R4G9</accession>
<dbReference type="InterPro" id="IPR036941">
    <property type="entry name" value="Rcpt_L-dom_sf"/>
</dbReference>
<evidence type="ECO:0000256" key="1">
    <source>
        <dbReference type="ARBA" id="ARBA00004191"/>
    </source>
</evidence>
<comment type="caution">
    <text evidence="7">The sequence shown here is derived from an EMBL/GenBank/DDBJ whole genome shotgun (WGS) entry which is preliminary data.</text>
</comment>
<evidence type="ECO:0008006" key="9">
    <source>
        <dbReference type="Google" id="ProtNLM"/>
    </source>
</evidence>
<name>A0A0C3R4G9_9PORP</name>
<feature type="signal peptide" evidence="6">
    <location>
        <begin position="1"/>
        <end position="25"/>
    </location>
</feature>
<organism evidence="7 8">
    <name type="scientific">Sanguibacteroides justesenii</name>
    <dbReference type="NCBI Taxonomy" id="1547597"/>
    <lineage>
        <taxon>Bacteria</taxon>
        <taxon>Pseudomonadati</taxon>
        <taxon>Bacteroidota</taxon>
        <taxon>Bacteroidia</taxon>
        <taxon>Bacteroidales</taxon>
        <taxon>Porphyromonadaceae</taxon>
        <taxon>Sanguibacteroides</taxon>
    </lineage>
</organism>
<dbReference type="Gene3D" id="3.80.20.20">
    <property type="entry name" value="Receptor L-domain"/>
    <property type="match status" value="1"/>
</dbReference>
<dbReference type="PROSITE" id="PS51257">
    <property type="entry name" value="PROKAR_LIPOPROTEIN"/>
    <property type="match status" value="1"/>
</dbReference>
<dbReference type="PANTHER" id="PTHR31018">
    <property type="entry name" value="SPORULATION-SPECIFIC PROTEIN-RELATED"/>
    <property type="match status" value="1"/>
</dbReference>
<feature type="chain" id="PRO_5043118943" description="Receptor L-domain domain-containing protein" evidence="6">
    <location>
        <begin position="26"/>
        <end position="641"/>
    </location>
</feature>
<dbReference type="OrthoDB" id="1098431at2"/>
<dbReference type="AlphaFoldDB" id="A0A0C3R4G9"/>
<keyword evidence="8" id="KW-1185">Reference proteome</keyword>
<keyword evidence="4 6" id="KW-0732">Signal</keyword>
<dbReference type="RefSeq" id="WP_041505205.1">
    <property type="nucleotide sequence ID" value="NZ_JPIU01000039.1"/>
</dbReference>
<keyword evidence="3" id="KW-0964">Secreted</keyword>
<reference evidence="7 8" key="1">
    <citation type="submission" date="2014-07" db="EMBL/GenBank/DDBJ databases">
        <title>Porphyromonadaceae bacterium OUH 308042 = ATCC BAA-2681 = DSM 28342 draft genome.</title>
        <authorList>
            <person name="Sydenham T.V."/>
            <person name="Hasman H."/>
            <person name="Justensen U.S."/>
        </authorList>
    </citation>
    <scope>NUCLEOTIDE SEQUENCE [LARGE SCALE GENOMIC DNA]</scope>
    <source>
        <strain evidence="7 8">OUH 308042</strain>
    </source>
</reference>
<gene>
    <name evidence="7" type="ORF">BA92_08920</name>
</gene>
<dbReference type="GO" id="GO:0030313">
    <property type="term" value="C:cell envelope"/>
    <property type="evidence" value="ECO:0007669"/>
    <property type="project" value="UniProtKB-SubCell"/>
</dbReference>
<evidence type="ECO:0000256" key="3">
    <source>
        <dbReference type="ARBA" id="ARBA00022525"/>
    </source>
</evidence>
<dbReference type="Gene3D" id="2.60.40.2340">
    <property type="match status" value="1"/>
</dbReference>
<keyword evidence="5" id="KW-0325">Glycoprotein</keyword>
<protein>
    <recommendedName>
        <fullName evidence="9">Receptor L-domain domain-containing protein</fullName>
    </recommendedName>
</protein>
<proteinExistence type="predicted"/>
<evidence type="ECO:0000256" key="5">
    <source>
        <dbReference type="ARBA" id="ARBA00023180"/>
    </source>
</evidence>
<evidence type="ECO:0000256" key="4">
    <source>
        <dbReference type="ARBA" id="ARBA00022729"/>
    </source>
</evidence>
<evidence type="ECO:0000256" key="2">
    <source>
        <dbReference type="ARBA" id="ARBA00022512"/>
    </source>
</evidence>